<dbReference type="OrthoDB" id="6076970at2759"/>
<dbReference type="GO" id="GO:0007218">
    <property type="term" value="P:neuropeptide signaling pathway"/>
    <property type="evidence" value="ECO:0007669"/>
    <property type="project" value="TreeGrafter"/>
</dbReference>
<dbReference type="InterPro" id="IPR000276">
    <property type="entry name" value="GPCR_Rhodpsn"/>
</dbReference>
<feature type="transmembrane region" description="Helical" evidence="10">
    <location>
        <begin position="78"/>
        <end position="103"/>
    </location>
</feature>
<comment type="caution">
    <text evidence="12">The sequence shown here is derived from an EMBL/GenBank/DDBJ whole genome shotgun (WGS) entry which is preliminary data.</text>
</comment>
<dbReference type="PROSITE" id="PS00237">
    <property type="entry name" value="G_PROTEIN_RECEP_F1_1"/>
    <property type="match status" value="1"/>
</dbReference>
<evidence type="ECO:0000256" key="10">
    <source>
        <dbReference type="SAM" id="Phobius"/>
    </source>
</evidence>
<dbReference type="GO" id="GO:0001604">
    <property type="term" value="F:urotensin II receptor activity"/>
    <property type="evidence" value="ECO:0007669"/>
    <property type="project" value="TreeGrafter"/>
</dbReference>
<dbReference type="Gene3D" id="1.20.1070.10">
    <property type="entry name" value="Rhodopsin 7-helix transmembrane proteins"/>
    <property type="match status" value="1"/>
</dbReference>
<dbReference type="EMBL" id="MRZV01000240">
    <property type="protein sequence ID" value="PIK54646.1"/>
    <property type="molecule type" value="Genomic_DNA"/>
</dbReference>
<comment type="subcellular location">
    <subcellularLocation>
        <location evidence="1">Cell membrane</location>
        <topology evidence="1">Multi-pass membrane protein</topology>
    </subcellularLocation>
</comment>
<dbReference type="AlphaFoldDB" id="A0A2G8L309"/>
<keyword evidence="4 10" id="KW-1133">Transmembrane helix</keyword>
<evidence type="ECO:0000256" key="8">
    <source>
        <dbReference type="ARBA" id="ARBA00023224"/>
    </source>
</evidence>
<feature type="domain" description="G-protein coupled receptors family 1 profile" evidence="11">
    <location>
        <begin position="55"/>
        <end position="216"/>
    </location>
</feature>
<feature type="transmembrane region" description="Helical" evidence="10">
    <location>
        <begin position="156"/>
        <end position="177"/>
    </location>
</feature>
<keyword evidence="7 9" id="KW-0675">Receptor</keyword>
<evidence type="ECO:0000256" key="3">
    <source>
        <dbReference type="ARBA" id="ARBA00022692"/>
    </source>
</evidence>
<gene>
    <name evidence="12" type="ORF">BSL78_08464</name>
</gene>
<keyword evidence="2" id="KW-1003">Cell membrane</keyword>
<feature type="transmembrane region" description="Helical" evidence="10">
    <location>
        <begin position="39"/>
        <end position="66"/>
    </location>
</feature>
<dbReference type="PROSITE" id="PS50262">
    <property type="entry name" value="G_PROTEIN_RECEP_F1_2"/>
    <property type="match status" value="1"/>
</dbReference>
<evidence type="ECO:0000256" key="6">
    <source>
        <dbReference type="ARBA" id="ARBA00023136"/>
    </source>
</evidence>
<accession>A0A2G8L309</accession>
<keyword evidence="13" id="KW-1185">Reference proteome</keyword>
<keyword evidence="3 9" id="KW-0812">Transmembrane</keyword>
<dbReference type="SUPFAM" id="SSF81321">
    <property type="entry name" value="Family A G protein-coupled receptor-like"/>
    <property type="match status" value="1"/>
</dbReference>
<evidence type="ECO:0000256" key="1">
    <source>
        <dbReference type="ARBA" id="ARBA00004651"/>
    </source>
</evidence>
<dbReference type="PRINTS" id="PR00237">
    <property type="entry name" value="GPCRRHODOPSN"/>
</dbReference>
<name>A0A2G8L309_STIJA</name>
<dbReference type="InterPro" id="IPR017452">
    <property type="entry name" value="GPCR_Rhodpsn_7TM"/>
</dbReference>
<evidence type="ECO:0000256" key="5">
    <source>
        <dbReference type="ARBA" id="ARBA00023040"/>
    </source>
</evidence>
<evidence type="ECO:0000256" key="9">
    <source>
        <dbReference type="RuleBase" id="RU000688"/>
    </source>
</evidence>
<protein>
    <submittedName>
        <fullName evidence="12">Putative urotensin-2 receptor-like</fullName>
    </submittedName>
</protein>
<comment type="similarity">
    <text evidence="9">Belongs to the G-protein coupled receptor 1 family.</text>
</comment>
<proteinExistence type="inferred from homology"/>
<dbReference type="Pfam" id="PF00001">
    <property type="entry name" value="7tm_1"/>
    <property type="match status" value="1"/>
</dbReference>
<sequence>MEWLNRSECLNDTELPSYRSNNGSICEAESNGTSTYFNLALVTGFLCIFFVGFFSNILVICVSFRPSRSMTVNTINTYILNLCLSDLIYIIGCVFFTVTNYNLQGWLFGDIGCRIIISLDLFTMHVSSYILTLMSLERYVAVVHPMKSLQYRSTTFARRMSASIWISALILISPMLMAMKEITLDFNGVEKRTCTWDLFGNENISSFYRYQLVVFL</sequence>
<evidence type="ECO:0000256" key="2">
    <source>
        <dbReference type="ARBA" id="ARBA00022475"/>
    </source>
</evidence>
<evidence type="ECO:0000256" key="7">
    <source>
        <dbReference type="ARBA" id="ARBA00023170"/>
    </source>
</evidence>
<dbReference type="STRING" id="307972.A0A2G8L309"/>
<keyword evidence="8 9" id="KW-0807">Transducer</keyword>
<organism evidence="12 13">
    <name type="scientific">Stichopus japonicus</name>
    <name type="common">Sea cucumber</name>
    <dbReference type="NCBI Taxonomy" id="307972"/>
    <lineage>
        <taxon>Eukaryota</taxon>
        <taxon>Metazoa</taxon>
        <taxon>Echinodermata</taxon>
        <taxon>Eleutherozoa</taxon>
        <taxon>Echinozoa</taxon>
        <taxon>Holothuroidea</taxon>
        <taxon>Aspidochirotacea</taxon>
        <taxon>Aspidochirotida</taxon>
        <taxon>Stichopodidae</taxon>
        <taxon>Apostichopus</taxon>
    </lineage>
</organism>
<dbReference type="Proteomes" id="UP000230750">
    <property type="component" value="Unassembled WGS sequence"/>
</dbReference>
<feature type="transmembrane region" description="Helical" evidence="10">
    <location>
        <begin position="115"/>
        <end position="136"/>
    </location>
</feature>
<evidence type="ECO:0000256" key="4">
    <source>
        <dbReference type="ARBA" id="ARBA00022989"/>
    </source>
</evidence>
<dbReference type="PANTHER" id="PTHR24230:SF161">
    <property type="entry name" value="G-PROTEIN COUPLED RECEPTORS FAMILY 1 PROFILE DOMAIN-CONTAINING PROTEIN"/>
    <property type="match status" value="1"/>
</dbReference>
<evidence type="ECO:0000313" key="12">
    <source>
        <dbReference type="EMBL" id="PIK54646.1"/>
    </source>
</evidence>
<keyword evidence="6 10" id="KW-0472">Membrane</keyword>
<evidence type="ECO:0000313" key="13">
    <source>
        <dbReference type="Proteomes" id="UP000230750"/>
    </source>
</evidence>
<keyword evidence="5 9" id="KW-0297">G-protein coupled receptor</keyword>
<evidence type="ECO:0000259" key="11">
    <source>
        <dbReference type="PROSITE" id="PS50262"/>
    </source>
</evidence>
<dbReference type="GO" id="GO:0005886">
    <property type="term" value="C:plasma membrane"/>
    <property type="evidence" value="ECO:0007669"/>
    <property type="project" value="UniProtKB-SubCell"/>
</dbReference>
<reference evidence="12 13" key="1">
    <citation type="journal article" date="2017" name="PLoS Biol.">
        <title>The sea cucumber genome provides insights into morphological evolution and visceral regeneration.</title>
        <authorList>
            <person name="Zhang X."/>
            <person name="Sun L."/>
            <person name="Yuan J."/>
            <person name="Sun Y."/>
            <person name="Gao Y."/>
            <person name="Zhang L."/>
            <person name="Li S."/>
            <person name="Dai H."/>
            <person name="Hamel J.F."/>
            <person name="Liu C."/>
            <person name="Yu Y."/>
            <person name="Liu S."/>
            <person name="Lin W."/>
            <person name="Guo K."/>
            <person name="Jin S."/>
            <person name="Xu P."/>
            <person name="Storey K.B."/>
            <person name="Huan P."/>
            <person name="Zhang T."/>
            <person name="Zhou Y."/>
            <person name="Zhang J."/>
            <person name="Lin C."/>
            <person name="Li X."/>
            <person name="Xing L."/>
            <person name="Huo D."/>
            <person name="Sun M."/>
            <person name="Wang L."/>
            <person name="Mercier A."/>
            <person name="Li F."/>
            <person name="Yang H."/>
            <person name="Xiang J."/>
        </authorList>
    </citation>
    <scope>NUCLEOTIDE SEQUENCE [LARGE SCALE GENOMIC DNA]</scope>
    <source>
        <strain evidence="12">Shaxun</strain>
        <tissue evidence="12">Muscle</tissue>
    </source>
</reference>
<dbReference type="PANTHER" id="PTHR24230">
    <property type="entry name" value="G-PROTEIN COUPLED RECEPTOR"/>
    <property type="match status" value="1"/>
</dbReference>